<feature type="domain" description="C3H1-type" evidence="3">
    <location>
        <begin position="703"/>
        <end position="731"/>
    </location>
</feature>
<evidence type="ECO:0000313" key="5">
    <source>
        <dbReference type="Proteomes" id="UP000601435"/>
    </source>
</evidence>
<gene>
    <name evidence="4" type="primary">GIP</name>
    <name evidence="4" type="ORF">SNEC2469_LOCUS6243</name>
</gene>
<accession>A0A812MHA8</accession>
<name>A0A812MHA8_9DINO</name>
<feature type="region of interest" description="Disordered" evidence="2">
    <location>
        <begin position="660"/>
        <end position="709"/>
    </location>
</feature>
<feature type="compositionally biased region" description="Low complexity" evidence="2">
    <location>
        <begin position="769"/>
        <end position="778"/>
    </location>
</feature>
<keyword evidence="1" id="KW-0863">Zinc-finger</keyword>
<keyword evidence="5" id="KW-1185">Reference proteome</keyword>
<comment type="caution">
    <text evidence="4">The sequence shown here is derived from an EMBL/GenBank/DDBJ whole genome shotgun (WGS) entry which is preliminary data.</text>
</comment>
<evidence type="ECO:0000256" key="2">
    <source>
        <dbReference type="SAM" id="MobiDB-lite"/>
    </source>
</evidence>
<keyword evidence="1" id="KW-0479">Metal-binding</keyword>
<dbReference type="GO" id="GO:0008270">
    <property type="term" value="F:zinc ion binding"/>
    <property type="evidence" value="ECO:0007669"/>
    <property type="project" value="UniProtKB-KW"/>
</dbReference>
<dbReference type="InterPro" id="IPR000571">
    <property type="entry name" value="Znf_CCCH"/>
</dbReference>
<feature type="zinc finger region" description="C3H1-type" evidence="1">
    <location>
        <begin position="703"/>
        <end position="731"/>
    </location>
</feature>
<proteinExistence type="predicted"/>
<dbReference type="AlphaFoldDB" id="A0A812MHA8"/>
<evidence type="ECO:0000256" key="1">
    <source>
        <dbReference type="PROSITE-ProRule" id="PRU00723"/>
    </source>
</evidence>
<organism evidence="4 5">
    <name type="scientific">Symbiodinium necroappetens</name>
    <dbReference type="NCBI Taxonomy" id="1628268"/>
    <lineage>
        <taxon>Eukaryota</taxon>
        <taxon>Sar</taxon>
        <taxon>Alveolata</taxon>
        <taxon>Dinophyceae</taxon>
        <taxon>Suessiales</taxon>
        <taxon>Symbiodiniaceae</taxon>
        <taxon>Symbiodinium</taxon>
    </lineage>
</organism>
<feature type="region of interest" description="Disordered" evidence="2">
    <location>
        <begin position="415"/>
        <end position="447"/>
    </location>
</feature>
<feature type="region of interest" description="Disordered" evidence="2">
    <location>
        <begin position="750"/>
        <end position="817"/>
    </location>
</feature>
<protein>
    <submittedName>
        <fullName evidence="4">GIP protein</fullName>
    </submittedName>
</protein>
<reference evidence="4" key="1">
    <citation type="submission" date="2021-02" db="EMBL/GenBank/DDBJ databases">
        <authorList>
            <person name="Dougan E. K."/>
            <person name="Rhodes N."/>
            <person name="Thang M."/>
            <person name="Chan C."/>
        </authorList>
    </citation>
    <scope>NUCLEOTIDE SEQUENCE</scope>
</reference>
<dbReference type="Proteomes" id="UP000601435">
    <property type="component" value="Unassembled WGS sequence"/>
</dbReference>
<feature type="region of interest" description="Disordered" evidence="2">
    <location>
        <begin position="1"/>
        <end position="47"/>
    </location>
</feature>
<dbReference type="EMBL" id="CAJNJA010011042">
    <property type="protein sequence ID" value="CAE7265860.1"/>
    <property type="molecule type" value="Genomic_DNA"/>
</dbReference>
<dbReference type="PROSITE" id="PS50103">
    <property type="entry name" value="ZF_C3H1"/>
    <property type="match status" value="1"/>
</dbReference>
<feature type="compositionally biased region" description="Polar residues" evidence="2">
    <location>
        <begin position="10"/>
        <end position="25"/>
    </location>
</feature>
<evidence type="ECO:0000259" key="3">
    <source>
        <dbReference type="PROSITE" id="PS50103"/>
    </source>
</evidence>
<sequence>MASTRPEPGSNDQQVMPAQSTNTPPQGVDAAVAHMDGETAGPDYERQQRARPMLPKGVLRHSPASPEVDMQSLPYSPLGLQAQGSTSGLLGRSTGCDEVDAPSGGFSTTTYGDGVYNHYEAKYPSGSFGGNSGSSSGPWKLGRGRLLYCMGECEMPFEVSNKVSRCMWTTRSTCKVHYLKAIGLSRTQVLVYLEVVGPIYRILYQKAIGLSSTQVLVYLEVIGPTRKRHYQKAIGLSSTQVLVYLGVIGPIYKKHYLKAIGLSNTQVMVYLRVIGPIYKMFYQKAVGLSTQVAVYLRVIGPICKMVWRIAAGLSTQVVVYLGVIGPTMVRIAVGLSTQVVAYLEVIGSLLALMSVIHRSQWAPSIDVKSVSEGRLQGVPLPSFEGEPYLEAQAVVFVLALPMLFKGVVTLGLTAPDGPKQQDPQRDDGVAFSAAPPTMPSTPETEAGETLDLELKGVQELPKLPEYTPESGATDFQDYLYLTEQQVGSLASGAAEWWQQTLGVAQTAYAEYQSLSPMKRLSVKATLTPELKADKYKKLERKVASLVLSSLPKGVRDELIAHRVQGLHQILFRLMVVFQPGGAQDRAQLLRQLDVSERVRSLCNIVKKTAEQFGDFKFRVSLAKTELQIDSRPSRANVLRFLQHLLAELEQLGGGVKKNVPAVPHGAPTTTATSTAPAAPSLKGVQPSVKSGAGAKAKAKPGAPSPKKPCQWFGTDGGCRNGKQCSFVHSWTGLNRGERCLLCGSKHHRAKECSTRDQALPERPPPPPKATAAALGTTSAPPPAIAPSPAKASAASSGQAPSSSATTSSAASSGGTNNKIDAAKMTEILNETNKMLKAFTSQTEAEAPPVQPQLDPLALIQQQLDEVRRLKAISVRPPNDQGFYFGGYW</sequence>
<feature type="compositionally biased region" description="Low complexity" evidence="2">
    <location>
        <begin position="666"/>
        <end position="701"/>
    </location>
</feature>
<evidence type="ECO:0000313" key="4">
    <source>
        <dbReference type="EMBL" id="CAE7265860.1"/>
    </source>
</evidence>
<keyword evidence="1" id="KW-0862">Zinc</keyword>
<feature type="compositionally biased region" description="Low complexity" evidence="2">
    <location>
        <begin position="786"/>
        <end position="815"/>
    </location>
</feature>